<protein>
    <submittedName>
        <fullName evidence="3">Phist protein</fullName>
    </submittedName>
</protein>
<keyword evidence="1" id="KW-0472">Membrane</keyword>
<evidence type="ECO:0000256" key="1">
    <source>
        <dbReference type="SAM" id="Phobius"/>
    </source>
</evidence>
<organism evidence="3 4">
    <name type="scientific">Plasmodium cynomolgi (strain B)</name>
    <dbReference type="NCBI Taxonomy" id="1120755"/>
    <lineage>
        <taxon>Eukaryota</taxon>
        <taxon>Sar</taxon>
        <taxon>Alveolata</taxon>
        <taxon>Apicomplexa</taxon>
        <taxon>Aconoidasida</taxon>
        <taxon>Haemosporida</taxon>
        <taxon>Plasmodiidae</taxon>
        <taxon>Plasmodium</taxon>
        <taxon>Plasmodium (Plasmodium)</taxon>
    </lineage>
</organism>
<dbReference type="AlphaFoldDB" id="K6UIV3"/>
<keyword evidence="1" id="KW-0812">Transmembrane</keyword>
<accession>K6UIV3</accession>
<dbReference type="InterPro" id="IPR044885">
    <property type="entry name" value="PRESA_N_sf"/>
</dbReference>
<evidence type="ECO:0000313" key="3">
    <source>
        <dbReference type="EMBL" id="GAB65373.1"/>
    </source>
</evidence>
<feature type="transmembrane region" description="Helical" evidence="1">
    <location>
        <begin position="32"/>
        <end position="53"/>
    </location>
</feature>
<evidence type="ECO:0000313" key="4">
    <source>
        <dbReference type="Proteomes" id="UP000006319"/>
    </source>
</evidence>
<dbReference type="PhylomeDB" id="K6UIV3"/>
<dbReference type="NCBIfam" id="TIGR01639">
    <property type="entry name" value="P_fal_TIGR01639"/>
    <property type="match status" value="1"/>
</dbReference>
<reference evidence="3 4" key="1">
    <citation type="journal article" date="2012" name="Nat. Genet.">
        <title>Plasmodium cynomolgi genome sequences provide insight into Plasmodium vivax and the monkey malaria clade.</title>
        <authorList>
            <person name="Tachibana S."/>
            <person name="Sullivan S.A."/>
            <person name="Kawai S."/>
            <person name="Nakamura S."/>
            <person name="Kim H.R."/>
            <person name="Goto N."/>
            <person name="Arisue N."/>
            <person name="Palacpac N.M.Q."/>
            <person name="Honma H."/>
            <person name="Yagi M."/>
            <person name="Tougan T."/>
            <person name="Katakai Y."/>
            <person name="Kaneko O."/>
            <person name="Mita T."/>
            <person name="Kita K."/>
            <person name="Yasutomi Y."/>
            <person name="Sutton P.L."/>
            <person name="Shakhbatyan R."/>
            <person name="Horii T."/>
            <person name="Yasunaga T."/>
            <person name="Barnwell J.W."/>
            <person name="Escalante A.A."/>
            <person name="Carlton J.M."/>
            <person name="Tanabe K."/>
        </authorList>
    </citation>
    <scope>NUCLEOTIDE SEQUENCE [LARGE SCALE GENOMIC DNA]</scope>
    <source>
        <strain evidence="3 4">B</strain>
    </source>
</reference>
<gene>
    <name evidence="3" type="ORF">PCYB_061050</name>
</gene>
<dbReference type="RefSeq" id="XP_004221320.1">
    <property type="nucleotide sequence ID" value="XM_004221272.1"/>
</dbReference>
<sequence length="284" mass="34015">MTQSRRRRKGAICCATRTEGVAKESKNIIRTLFLRHFKVVLIVLILSDILFKIKKTIMKKKKMIPENEVIDEKNKIMKKKKKKIKTIKQAKKIKDLFYAKNGHVNNENIVIVKTRMGETKPTVEKKTIVIKDIDTWENLEEGELLIKIKSLNGLINSSQMFSIWSSVHIIMRKKYFHREEKIWSFCEKIAKAYQVSKESKMNIWYKVYYNMKEEIMKTEREEFNKIYPFIDSGECEHDVFIKFLLDELDVWKKKMKVIENKWAHLLFLNLKFERKRSMILLKSL</sequence>
<dbReference type="InterPro" id="IPR019111">
    <property type="entry name" value="PRESA_N"/>
</dbReference>
<dbReference type="GeneID" id="14691844"/>
<dbReference type="Gene3D" id="6.10.280.180">
    <property type="entry name" value="Plasmodium RESA, N-terminal helical domain"/>
    <property type="match status" value="1"/>
</dbReference>
<keyword evidence="1" id="KW-1133">Transmembrane helix</keyword>
<feature type="domain" description="Plasmodium RESA N-terminal" evidence="2">
    <location>
        <begin position="138"/>
        <end position="262"/>
    </location>
</feature>
<dbReference type="Proteomes" id="UP000006319">
    <property type="component" value="Chromosome 6"/>
</dbReference>
<dbReference type="EMBL" id="DF157098">
    <property type="protein sequence ID" value="GAB65373.1"/>
    <property type="molecule type" value="Genomic_DNA"/>
</dbReference>
<dbReference type="OrthoDB" id="382607at2759"/>
<proteinExistence type="predicted"/>
<dbReference type="PANTHER" id="PTHR36193">
    <property type="entry name" value="PHISTB DOMAIN-CONTAINING RESA-LIKE PROTEIN 1"/>
    <property type="match status" value="1"/>
</dbReference>
<dbReference type="Pfam" id="PF09687">
    <property type="entry name" value="PRESAN"/>
    <property type="match status" value="1"/>
</dbReference>
<name>K6UIV3_PLACD</name>
<dbReference type="InterPro" id="IPR006526">
    <property type="entry name" value="Export_prot_PHISTa/b/c"/>
</dbReference>
<dbReference type="PANTHER" id="PTHR36193:SF23">
    <property type="entry name" value="PHISTB DOMAIN-CONTAINING RESA-LIKE PROTEIN 1"/>
    <property type="match status" value="1"/>
</dbReference>
<evidence type="ECO:0000259" key="2">
    <source>
        <dbReference type="Pfam" id="PF09687"/>
    </source>
</evidence>
<dbReference type="VEuPathDB" id="PlasmoDB:PCYB_061050"/>
<dbReference type="KEGG" id="pcy:PCYB_061050"/>
<keyword evidence="4" id="KW-1185">Reference proteome</keyword>
<dbReference type="OMA" id="NIWYKVY"/>